<sequence>MTPTPPSTTSSSASMHSPEFRVIRKRNRVPLSCAPCRHRKLKCNRSNPCENCVKRGDANSCSYAQTNSRKKNSQQQVAPTSPDDMQNRIDRLEGLVLSLMTNGNQAAGPAAAMAAISGESSVGSTRLSNDLDLDLDDEIPEGAEESDTEQVTKSFGVMKVDNNKSYYISPAHWASVLNDITEVRNFFSTHKKQLEEQVEKINAARPQTDVPGSTLLFGVMKPQSRAEILASLPSKYTTDLLVARYFNSYDPVTHILHGPTFQSQYNRHWEDPSQTETVWIAMLFAMMRLAMLSFFREGDEPPEFKGKAMDMAGSFRNSVAQCLTLADYTKSHPHLIECLGFHLHGDFSQSREADVSVWVLTGVIARLAMRMGYHRDSKMFPNISPFQGEMRRRVWSFVRMLDTLFSFQVGMPGMLRPADSDTELPRNLYDDDFDEECKELPQSRPLSEPTPIAYMISKARLVLVFSRVNEHASSGSNTSYDKTMEIDADLRRARDLIPEHLRLRPMEDCQLDPWQLVVSRYSVNTVYHKAQIVLHRPYLVRARENPRFTYSRRTCIDSAMEMLAIQATLHAETRNGRLRGRSNPVTSISSGDFLLAATIVSLDLHHGYQLQASGRPSGDTYTWGRERRDEMTVAMQRSKEIWDELRDVNMEAYKASSILGVMLSKLRNTQPSLENSAGNTMFEPQDEKQNAAMTLGLLSSGMSPMNPGPSPFPDPMMRMNDSPMPAGTMGATTSAEMPGGALSPFSSMFGQMPDMQANLDWDAWDNYIQNPAFDGGNQFWPLMDPSGQTVQPAGLTQTPLNSPIAPSRISGGMPPMQNGMQNGDGAGRVPNMFSPSSTGESTGSSVPVYTPMHSLRRNTSRLLNPSRSYRSVVISQSQCAKLFQSHQTLAFPRTSSISTPYARWNSTSNRPGRRQGNAEISHSDQTADSKIRYTENIEADYDLVSEEQELINEGLLKHPEQHSQDKQEDVDYVDLYARSRAAELEEGKGKRKRRLKKLDETLRGRNTPRGKDADEVSPSEGVPGETVSRSVADDRFRSETVYVGNLFWDLTAEDLRAHFEQFGTVVGTTIVHDNRGISKGFGYVQFSTIEEAKAAIDQQNLKTLSGRTVVLQYARNDICDNTKSETMTPSHTLYIGRLPYEMTDRDLQDLFSNVVNVFDIRIPVDRRSGALRGFAHVEFKDIKSAQVGLEILANKEPYGRKMKVCFATVKRAGMLHSERLIGKWEENAKRGDVDKAETEEQERINQRVAARLAAIREVGASNGALPENAGEK</sequence>
<organism evidence="11 12">
    <name type="scientific">Penicillium malachiteum</name>
    <dbReference type="NCBI Taxonomy" id="1324776"/>
    <lineage>
        <taxon>Eukaryota</taxon>
        <taxon>Fungi</taxon>
        <taxon>Dikarya</taxon>
        <taxon>Ascomycota</taxon>
        <taxon>Pezizomycotina</taxon>
        <taxon>Eurotiomycetes</taxon>
        <taxon>Eurotiomycetidae</taxon>
        <taxon>Eurotiales</taxon>
        <taxon>Aspergillaceae</taxon>
        <taxon>Penicillium</taxon>
    </lineage>
</organism>
<evidence type="ECO:0000256" key="7">
    <source>
        <dbReference type="PROSITE-ProRule" id="PRU00176"/>
    </source>
</evidence>
<dbReference type="Pfam" id="PF00172">
    <property type="entry name" value="Zn_clus"/>
    <property type="match status" value="1"/>
</dbReference>
<dbReference type="AlphaFoldDB" id="A0AAD6MUY5"/>
<keyword evidence="3" id="KW-0805">Transcription regulation</keyword>
<dbReference type="SMART" id="SM00066">
    <property type="entry name" value="GAL4"/>
    <property type="match status" value="1"/>
</dbReference>
<evidence type="ECO:0000259" key="9">
    <source>
        <dbReference type="PROSITE" id="PS50048"/>
    </source>
</evidence>
<name>A0AAD6MUY5_9EURO</name>
<protein>
    <recommendedName>
        <fullName evidence="13">Zn(2)-C6 fungal-type domain-containing protein</fullName>
    </recommendedName>
</protein>
<dbReference type="InterPro" id="IPR036864">
    <property type="entry name" value="Zn2-C6_fun-type_DNA-bd_sf"/>
</dbReference>
<dbReference type="PANTHER" id="PTHR31944:SF131">
    <property type="entry name" value="HEME-RESPONSIVE ZINC FINGER TRANSCRIPTION FACTOR HAP1"/>
    <property type="match status" value="1"/>
</dbReference>
<dbReference type="SUPFAM" id="SSF57701">
    <property type="entry name" value="Zn2/Cys6 DNA-binding domain"/>
    <property type="match status" value="1"/>
</dbReference>
<gene>
    <name evidence="11" type="ORF">N7493_006784</name>
</gene>
<dbReference type="CDD" id="cd00067">
    <property type="entry name" value="GAL4"/>
    <property type="match status" value="1"/>
</dbReference>
<feature type="domain" description="RRM" evidence="10">
    <location>
        <begin position="1039"/>
        <end position="1116"/>
    </location>
</feature>
<feature type="compositionally biased region" description="Polar residues" evidence="8">
    <location>
        <begin position="899"/>
        <end position="910"/>
    </location>
</feature>
<dbReference type="Proteomes" id="UP001215712">
    <property type="component" value="Unassembled WGS sequence"/>
</dbReference>
<dbReference type="GO" id="GO:0003723">
    <property type="term" value="F:RNA binding"/>
    <property type="evidence" value="ECO:0007669"/>
    <property type="project" value="UniProtKB-UniRule"/>
</dbReference>
<dbReference type="InterPro" id="IPR012677">
    <property type="entry name" value="Nucleotide-bd_a/b_plait_sf"/>
</dbReference>
<dbReference type="InterPro" id="IPR051430">
    <property type="entry name" value="Fungal_TF_Env_Response"/>
</dbReference>
<keyword evidence="1" id="KW-0479">Metal-binding</keyword>
<dbReference type="CDD" id="cd00590">
    <property type="entry name" value="RRM_SF"/>
    <property type="match status" value="1"/>
</dbReference>
<dbReference type="PROSITE" id="PS50048">
    <property type="entry name" value="ZN2_CY6_FUNGAL_2"/>
    <property type="match status" value="1"/>
</dbReference>
<dbReference type="PANTHER" id="PTHR31944">
    <property type="entry name" value="HEME-RESPONSIVE ZINC FINGER TRANSCRIPTION FACTOR HAP1"/>
    <property type="match status" value="1"/>
</dbReference>
<feature type="domain" description="Zn(2)-C6 fungal-type" evidence="9">
    <location>
        <begin position="32"/>
        <end position="63"/>
    </location>
</feature>
<evidence type="ECO:0000256" key="5">
    <source>
        <dbReference type="ARBA" id="ARBA00023163"/>
    </source>
</evidence>
<dbReference type="Pfam" id="PF00076">
    <property type="entry name" value="RRM_1"/>
    <property type="match status" value="2"/>
</dbReference>
<evidence type="ECO:0000256" key="4">
    <source>
        <dbReference type="ARBA" id="ARBA00023125"/>
    </source>
</evidence>
<dbReference type="GO" id="GO:0000978">
    <property type="term" value="F:RNA polymerase II cis-regulatory region sequence-specific DNA binding"/>
    <property type="evidence" value="ECO:0007669"/>
    <property type="project" value="TreeGrafter"/>
</dbReference>
<dbReference type="SMART" id="SM00906">
    <property type="entry name" value="Fungal_trans"/>
    <property type="match status" value="1"/>
</dbReference>
<feature type="compositionally biased region" description="Basic and acidic residues" evidence="8">
    <location>
        <begin position="997"/>
        <end position="1014"/>
    </location>
</feature>
<dbReference type="InterPro" id="IPR007219">
    <property type="entry name" value="XnlR_reg_dom"/>
</dbReference>
<feature type="region of interest" description="Disordered" evidence="8">
    <location>
        <begin position="64"/>
        <end position="86"/>
    </location>
</feature>
<dbReference type="InterPro" id="IPR000504">
    <property type="entry name" value="RRM_dom"/>
</dbReference>
<dbReference type="SMART" id="SM00360">
    <property type="entry name" value="RRM"/>
    <property type="match status" value="2"/>
</dbReference>
<dbReference type="Gene3D" id="3.30.70.330">
    <property type="match status" value="2"/>
</dbReference>
<keyword evidence="4" id="KW-0238">DNA-binding</keyword>
<evidence type="ECO:0000313" key="12">
    <source>
        <dbReference type="Proteomes" id="UP001215712"/>
    </source>
</evidence>
<evidence type="ECO:0000256" key="3">
    <source>
        <dbReference type="ARBA" id="ARBA00023015"/>
    </source>
</evidence>
<evidence type="ECO:0008006" key="13">
    <source>
        <dbReference type="Google" id="ProtNLM"/>
    </source>
</evidence>
<dbReference type="PROSITE" id="PS50102">
    <property type="entry name" value="RRM"/>
    <property type="match status" value="2"/>
</dbReference>
<dbReference type="EMBL" id="JAQJAN010000009">
    <property type="protein sequence ID" value="KAJ5719906.1"/>
    <property type="molecule type" value="Genomic_DNA"/>
</dbReference>
<evidence type="ECO:0000256" key="2">
    <source>
        <dbReference type="ARBA" id="ARBA00022833"/>
    </source>
</evidence>
<evidence type="ECO:0000256" key="8">
    <source>
        <dbReference type="SAM" id="MobiDB-lite"/>
    </source>
</evidence>
<dbReference type="GO" id="GO:0008270">
    <property type="term" value="F:zinc ion binding"/>
    <property type="evidence" value="ECO:0007669"/>
    <property type="project" value="InterPro"/>
</dbReference>
<evidence type="ECO:0000256" key="1">
    <source>
        <dbReference type="ARBA" id="ARBA00022723"/>
    </source>
</evidence>
<dbReference type="SUPFAM" id="SSF54928">
    <property type="entry name" value="RNA-binding domain, RBD"/>
    <property type="match status" value="2"/>
</dbReference>
<dbReference type="GO" id="GO:0006351">
    <property type="term" value="P:DNA-templated transcription"/>
    <property type="evidence" value="ECO:0007669"/>
    <property type="project" value="InterPro"/>
</dbReference>
<keyword evidence="5" id="KW-0804">Transcription</keyword>
<dbReference type="CDD" id="cd12148">
    <property type="entry name" value="fungal_TF_MHR"/>
    <property type="match status" value="1"/>
</dbReference>
<dbReference type="InterPro" id="IPR035979">
    <property type="entry name" value="RBD_domain_sf"/>
</dbReference>
<feature type="domain" description="RRM" evidence="10">
    <location>
        <begin position="1131"/>
        <end position="1209"/>
    </location>
</feature>
<comment type="caution">
    <text evidence="11">The sequence shown here is derived from an EMBL/GenBank/DDBJ whole genome shotgun (WGS) entry which is preliminary data.</text>
</comment>
<dbReference type="InterPro" id="IPR001138">
    <property type="entry name" value="Zn2Cys6_DnaBD"/>
</dbReference>
<dbReference type="GO" id="GO:0001228">
    <property type="term" value="F:DNA-binding transcription activator activity, RNA polymerase II-specific"/>
    <property type="evidence" value="ECO:0007669"/>
    <property type="project" value="TreeGrafter"/>
</dbReference>
<reference evidence="11" key="2">
    <citation type="submission" date="2023-01" db="EMBL/GenBank/DDBJ databases">
        <authorList>
            <person name="Petersen C."/>
        </authorList>
    </citation>
    <scope>NUCLEOTIDE SEQUENCE</scope>
    <source>
        <strain evidence="11">IBT 17514</strain>
    </source>
</reference>
<evidence type="ECO:0000259" key="10">
    <source>
        <dbReference type="PROSITE" id="PS50102"/>
    </source>
</evidence>
<reference evidence="11" key="1">
    <citation type="journal article" date="2023" name="IMA Fungus">
        <title>Comparative genomic study of the Penicillium genus elucidates a diverse pangenome and 15 lateral gene transfer events.</title>
        <authorList>
            <person name="Petersen C."/>
            <person name="Sorensen T."/>
            <person name="Nielsen M.R."/>
            <person name="Sondergaard T.E."/>
            <person name="Sorensen J.L."/>
            <person name="Fitzpatrick D.A."/>
            <person name="Frisvad J.C."/>
            <person name="Nielsen K.L."/>
        </authorList>
    </citation>
    <scope>NUCLEOTIDE SEQUENCE</scope>
    <source>
        <strain evidence="11">IBT 17514</strain>
    </source>
</reference>
<keyword evidence="12" id="KW-1185">Reference proteome</keyword>
<dbReference type="Pfam" id="PF04082">
    <property type="entry name" value="Fungal_trans"/>
    <property type="match status" value="1"/>
</dbReference>
<keyword evidence="2" id="KW-0862">Zinc</keyword>
<feature type="region of interest" description="Disordered" evidence="8">
    <location>
        <begin position="899"/>
        <end position="933"/>
    </location>
</feature>
<feature type="region of interest" description="Disordered" evidence="8">
    <location>
        <begin position="983"/>
        <end position="1028"/>
    </location>
</feature>
<keyword evidence="7" id="KW-0694">RNA-binding</keyword>
<evidence type="ECO:0000256" key="6">
    <source>
        <dbReference type="ARBA" id="ARBA00023242"/>
    </source>
</evidence>
<dbReference type="Gene3D" id="4.10.240.10">
    <property type="entry name" value="Zn(2)-C6 fungal-type DNA-binding domain"/>
    <property type="match status" value="1"/>
</dbReference>
<dbReference type="PROSITE" id="PS00463">
    <property type="entry name" value="ZN2_CY6_FUNGAL_1"/>
    <property type="match status" value="1"/>
</dbReference>
<accession>A0AAD6MUY5</accession>
<dbReference type="GO" id="GO:0005634">
    <property type="term" value="C:nucleus"/>
    <property type="evidence" value="ECO:0007669"/>
    <property type="project" value="TreeGrafter"/>
</dbReference>
<feature type="compositionally biased region" description="Basic and acidic residues" evidence="8">
    <location>
        <begin position="921"/>
        <end position="933"/>
    </location>
</feature>
<keyword evidence="6" id="KW-0539">Nucleus</keyword>
<feature type="compositionally biased region" description="Polar residues" evidence="8">
    <location>
        <begin position="64"/>
        <end position="79"/>
    </location>
</feature>
<proteinExistence type="predicted"/>
<evidence type="ECO:0000313" key="11">
    <source>
        <dbReference type="EMBL" id="KAJ5719906.1"/>
    </source>
</evidence>